<dbReference type="PANTHER" id="PTHR12752:SF7">
    <property type="entry name" value="PLECKSTRIN HOMOLOGY DOMAIN-CONTAINING FAMILY A MEMBER 4"/>
    <property type="match status" value="1"/>
</dbReference>
<dbReference type="Pfam" id="PF00169">
    <property type="entry name" value="PH"/>
    <property type="match status" value="1"/>
</dbReference>
<feature type="signal peptide" evidence="1">
    <location>
        <begin position="1"/>
        <end position="25"/>
    </location>
</feature>
<evidence type="ECO:0000259" key="2">
    <source>
        <dbReference type="PROSITE" id="PS50003"/>
    </source>
</evidence>
<feature type="non-terminal residue" evidence="3">
    <location>
        <position position="1"/>
    </location>
</feature>
<feature type="non-terminal residue" evidence="3">
    <location>
        <position position="173"/>
    </location>
</feature>
<evidence type="ECO:0000313" key="3">
    <source>
        <dbReference type="EMBL" id="MBN3270546.1"/>
    </source>
</evidence>
<dbReference type="PROSITE" id="PS50003">
    <property type="entry name" value="PH_DOMAIN"/>
    <property type="match status" value="1"/>
</dbReference>
<dbReference type="InterPro" id="IPR011993">
    <property type="entry name" value="PH-like_dom_sf"/>
</dbReference>
<dbReference type="PANTHER" id="PTHR12752">
    <property type="entry name" value="PHOSPHOINOSITOL 3-PHOSPHATE-BINDING PROTEIN"/>
    <property type="match status" value="1"/>
</dbReference>
<dbReference type="Gene3D" id="2.30.29.30">
    <property type="entry name" value="Pleckstrin-homology domain (PH domain)/Phosphotyrosine-binding domain (PTB)"/>
    <property type="match status" value="1"/>
</dbReference>
<name>A0ABS2X927_POLSP</name>
<keyword evidence="1" id="KW-0732">Signal</keyword>
<dbReference type="InterPro" id="IPR001849">
    <property type="entry name" value="PH_domain"/>
</dbReference>
<gene>
    <name evidence="3" type="primary">Plekha7_1</name>
    <name evidence="3" type="ORF">GTO93_0013930</name>
</gene>
<protein>
    <submittedName>
        <fullName evidence="3">PKHA7 protein</fullName>
    </submittedName>
</protein>
<sequence>MSLSVSSLYCLLYCLSLSPLSGCLSLSPLSTVSVFSLYCLSLSSLSTVSPLSTVSLCLLCPQGSGSKLHSFGKRGQSIRRDPNSAVVIRGWLFKQDSSGLKLWKRRWFVLADYCLFYYRDSREETVLGSIPLPSYSILSCDPSECKNRKFTFKVIQNITANERETQRHTQRHC</sequence>
<dbReference type="SUPFAM" id="SSF50729">
    <property type="entry name" value="PH domain-like"/>
    <property type="match status" value="1"/>
</dbReference>
<dbReference type="Proteomes" id="UP001166093">
    <property type="component" value="Unassembled WGS sequence"/>
</dbReference>
<reference evidence="3" key="1">
    <citation type="journal article" date="2021" name="Cell">
        <title>Tracing the genetic footprints of vertebrate landing in non-teleost ray-finned fishes.</title>
        <authorList>
            <person name="Bi X."/>
            <person name="Wang K."/>
            <person name="Yang L."/>
            <person name="Pan H."/>
            <person name="Jiang H."/>
            <person name="Wei Q."/>
            <person name="Fang M."/>
            <person name="Yu H."/>
            <person name="Zhu C."/>
            <person name="Cai Y."/>
            <person name="He Y."/>
            <person name="Gan X."/>
            <person name="Zeng H."/>
            <person name="Yu D."/>
            <person name="Zhu Y."/>
            <person name="Jiang H."/>
            <person name="Qiu Q."/>
            <person name="Yang H."/>
            <person name="Zhang Y.E."/>
            <person name="Wang W."/>
            <person name="Zhu M."/>
            <person name="He S."/>
            <person name="Zhang G."/>
        </authorList>
    </citation>
    <scope>NUCLEOTIDE SEQUENCE</scope>
    <source>
        <strain evidence="3">Pddl_001</strain>
    </source>
</reference>
<keyword evidence="4" id="KW-1185">Reference proteome</keyword>
<accession>A0ABS2X927</accession>
<proteinExistence type="predicted"/>
<feature type="domain" description="PH" evidence="2">
    <location>
        <begin position="85"/>
        <end position="173"/>
    </location>
</feature>
<comment type="caution">
    <text evidence="3">The sequence shown here is derived from an EMBL/GenBank/DDBJ whole genome shotgun (WGS) entry which is preliminary data.</text>
</comment>
<feature type="chain" id="PRO_5046621333" evidence="1">
    <location>
        <begin position="26"/>
        <end position="173"/>
    </location>
</feature>
<dbReference type="EMBL" id="JAAWVQ010002482">
    <property type="protein sequence ID" value="MBN3270546.1"/>
    <property type="molecule type" value="Genomic_DNA"/>
</dbReference>
<organism evidence="3 4">
    <name type="scientific">Polyodon spathula</name>
    <name type="common">North American paddlefish</name>
    <name type="synonym">Squalus spathula</name>
    <dbReference type="NCBI Taxonomy" id="7913"/>
    <lineage>
        <taxon>Eukaryota</taxon>
        <taxon>Metazoa</taxon>
        <taxon>Chordata</taxon>
        <taxon>Craniata</taxon>
        <taxon>Vertebrata</taxon>
        <taxon>Euteleostomi</taxon>
        <taxon>Actinopterygii</taxon>
        <taxon>Chondrostei</taxon>
        <taxon>Acipenseriformes</taxon>
        <taxon>Polyodontidae</taxon>
        <taxon>Polyodon</taxon>
    </lineage>
</organism>
<evidence type="ECO:0000256" key="1">
    <source>
        <dbReference type="SAM" id="SignalP"/>
    </source>
</evidence>
<evidence type="ECO:0000313" key="4">
    <source>
        <dbReference type="Proteomes" id="UP001166093"/>
    </source>
</evidence>